<reference evidence="3 4" key="1">
    <citation type="submission" date="2021-08" db="EMBL/GenBank/DDBJ databases">
        <title>Comparative Genomics Analysis of the Genus Qipengyuania Reveals Extensive Genetic Diversity and Metabolic Versatility, Including the Description of Fifteen Novel Species.</title>
        <authorList>
            <person name="Liu Y."/>
        </authorList>
    </citation>
    <scope>NUCLEOTIDE SEQUENCE [LARGE SCALE GENOMIC DNA]</scope>
    <source>
        <strain evidence="3 4">6D47A</strain>
    </source>
</reference>
<evidence type="ECO:0000259" key="2">
    <source>
        <dbReference type="PROSITE" id="PS51762"/>
    </source>
</evidence>
<evidence type="ECO:0000256" key="1">
    <source>
        <dbReference type="ARBA" id="ARBA00006865"/>
    </source>
</evidence>
<organism evidence="3 4">
    <name type="scientific">Qipengyuania qiaonensis</name>
    <dbReference type="NCBI Taxonomy" id="2867240"/>
    <lineage>
        <taxon>Bacteria</taxon>
        <taxon>Pseudomonadati</taxon>
        <taxon>Pseudomonadota</taxon>
        <taxon>Alphaproteobacteria</taxon>
        <taxon>Sphingomonadales</taxon>
        <taxon>Erythrobacteraceae</taxon>
        <taxon>Qipengyuania</taxon>
    </lineage>
</organism>
<dbReference type="Proteomes" id="UP000755104">
    <property type="component" value="Unassembled WGS sequence"/>
</dbReference>
<dbReference type="PROSITE" id="PS51762">
    <property type="entry name" value="GH16_2"/>
    <property type="match status" value="1"/>
</dbReference>
<dbReference type="Gene3D" id="2.60.120.200">
    <property type="match status" value="1"/>
</dbReference>
<name>A0ABS7J9P4_9SPHN</name>
<protein>
    <submittedName>
        <fullName evidence="3">Family 16 glycosylhydrolase</fullName>
    </submittedName>
</protein>
<dbReference type="InterPro" id="IPR013320">
    <property type="entry name" value="ConA-like_dom_sf"/>
</dbReference>
<comment type="caution">
    <text evidence="3">The sequence shown here is derived from an EMBL/GenBank/DDBJ whole genome shotgun (WGS) entry which is preliminary data.</text>
</comment>
<dbReference type="SUPFAM" id="SSF49899">
    <property type="entry name" value="Concanavalin A-like lectins/glucanases"/>
    <property type="match status" value="1"/>
</dbReference>
<comment type="similarity">
    <text evidence="1">Belongs to the glycosyl hydrolase 16 family.</text>
</comment>
<gene>
    <name evidence="3" type="ORF">K3174_14095</name>
</gene>
<proteinExistence type="inferred from homology"/>
<dbReference type="EMBL" id="JAIGNO010000011">
    <property type="protein sequence ID" value="MBX7483663.1"/>
    <property type="molecule type" value="Genomic_DNA"/>
</dbReference>
<sequence length="277" mass="30560">MTKTLTIVALGAATAACGKASEAHDEARFFTMEADSNASGAGAQQSLSAEASKTLLPLDLSDMKKWDFAKTWHASEWANQFGALPWKYDHVLPQPDGNIVLILDSKGAPQLQAVDGTPASADGIWEVDVTLPQLRSGVIVAPLWLYNQKTRDEIDFEFIGTKGLQVTVHTYPNRQHSENAVQLFWGQNMSGRRMRLGIEVDQDGGTITMLVDGKVVHRFAKADLTSFPTSDMRPLIEMWAIKPSYANLVSWAGPWDGFGDEENMTMVVHGYTYRPRS</sequence>
<evidence type="ECO:0000313" key="3">
    <source>
        <dbReference type="EMBL" id="MBX7483663.1"/>
    </source>
</evidence>
<dbReference type="Pfam" id="PF00722">
    <property type="entry name" value="Glyco_hydro_16"/>
    <property type="match status" value="1"/>
</dbReference>
<keyword evidence="4" id="KW-1185">Reference proteome</keyword>
<evidence type="ECO:0000313" key="4">
    <source>
        <dbReference type="Proteomes" id="UP000755104"/>
    </source>
</evidence>
<dbReference type="RefSeq" id="WP_221559700.1">
    <property type="nucleotide sequence ID" value="NZ_JAIGNO010000011.1"/>
</dbReference>
<dbReference type="InterPro" id="IPR000757">
    <property type="entry name" value="Beta-glucanase-like"/>
</dbReference>
<feature type="domain" description="GH16" evidence="2">
    <location>
        <begin position="51"/>
        <end position="277"/>
    </location>
</feature>
<accession>A0ABS7J9P4</accession>
<dbReference type="PROSITE" id="PS51257">
    <property type="entry name" value="PROKAR_LIPOPROTEIN"/>
    <property type="match status" value="1"/>
</dbReference>